<keyword evidence="3" id="KW-1185">Reference proteome</keyword>
<organism evidence="2 3">
    <name type="scientific">Clydaea vesicula</name>
    <dbReference type="NCBI Taxonomy" id="447962"/>
    <lineage>
        <taxon>Eukaryota</taxon>
        <taxon>Fungi</taxon>
        <taxon>Fungi incertae sedis</taxon>
        <taxon>Chytridiomycota</taxon>
        <taxon>Chytridiomycota incertae sedis</taxon>
        <taxon>Chytridiomycetes</taxon>
        <taxon>Lobulomycetales</taxon>
        <taxon>Lobulomycetaceae</taxon>
        <taxon>Clydaea</taxon>
    </lineage>
</organism>
<name>A0AAD5TTA9_9FUNG</name>
<comment type="caution">
    <text evidence="2">The sequence shown here is derived from an EMBL/GenBank/DDBJ whole genome shotgun (WGS) entry which is preliminary data.</text>
</comment>
<sequence length="409" mass="45217">MDNSIMIPQPDEKKMTTSLSKEEINTVETKYSGVNSVKQMFEKFNSNTAPGLVSKPSINYKNKQPLASKIPIPIKSETEKMNATKPLASETLKAEDDSTTNKELSTFSSESKLAIKPSLLEKRPSKSYIDSAFKKTSSVETIKIDQNKNFTQSLQEQHENLLASLNEEQSNKSAVLVSLNVEQQSNNNTVDEKSLSRSELSINTDTPSPLQQNSTQNQISDTTPVTPVSKTRRETSRIKNQGKNEVVSGDFRWMKQSPTKGNVSSSVSDFSGAQNTSTCCSPVKQLATSPQDIKKPYVAPGTPRKVLKKTNEPPPQLAQTKKKNLATEKKNLNIDIPIEEKSTTVPEPSMHIHGEEYSKIQNTVRNLVGLKSIPTGQFSHNKQTPTGGFVHRNGTVKDRVKNLEGNGKR</sequence>
<feature type="region of interest" description="Disordered" evidence="1">
    <location>
        <begin position="185"/>
        <end position="239"/>
    </location>
</feature>
<feature type="compositionally biased region" description="Basic and acidic residues" evidence="1">
    <location>
        <begin position="10"/>
        <end position="20"/>
    </location>
</feature>
<feature type="region of interest" description="Disordered" evidence="1">
    <location>
        <begin position="1"/>
        <end position="20"/>
    </location>
</feature>
<gene>
    <name evidence="2" type="ORF">HK099_002141</name>
</gene>
<feature type="region of interest" description="Disordered" evidence="1">
    <location>
        <begin position="255"/>
        <end position="276"/>
    </location>
</feature>
<feature type="compositionally biased region" description="Polar residues" evidence="1">
    <location>
        <begin position="197"/>
        <end position="229"/>
    </location>
</feature>
<evidence type="ECO:0000313" key="3">
    <source>
        <dbReference type="Proteomes" id="UP001211065"/>
    </source>
</evidence>
<dbReference type="Proteomes" id="UP001211065">
    <property type="component" value="Unassembled WGS sequence"/>
</dbReference>
<evidence type="ECO:0000313" key="2">
    <source>
        <dbReference type="EMBL" id="KAJ3201671.1"/>
    </source>
</evidence>
<dbReference type="EMBL" id="JADGJW010001690">
    <property type="protein sequence ID" value="KAJ3201671.1"/>
    <property type="molecule type" value="Genomic_DNA"/>
</dbReference>
<feature type="compositionally biased region" description="Polar residues" evidence="1">
    <location>
        <begin position="256"/>
        <end position="276"/>
    </location>
</feature>
<protein>
    <submittedName>
        <fullName evidence="2">Uncharacterized protein</fullName>
    </submittedName>
</protein>
<accession>A0AAD5TTA9</accession>
<feature type="region of interest" description="Disordered" evidence="1">
    <location>
        <begin position="77"/>
        <end position="108"/>
    </location>
</feature>
<feature type="region of interest" description="Disordered" evidence="1">
    <location>
        <begin position="293"/>
        <end position="326"/>
    </location>
</feature>
<reference evidence="2" key="1">
    <citation type="submission" date="2020-05" db="EMBL/GenBank/DDBJ databases">
        <title>Phylogenomic resolution of chytrid fungi.</title>
        <authorList>
            <person name="Stajich J.E."/>
            <person name="Amses K."/>
            <person name="Simmons R."/>
            <person name="Seto K."/>
            <person name="Myers J."/>
            <person name="Bonds A."/>
            <person name="Quandt C.A."/>
            <person name="Barry K."/>
            <person name="Liu P."/>
            <person name="Grigoriev I."/>
            <person name="Longcore J.E."/>
            <person name="James T.Y."/>
        </authorList>
    </citation>
    <scope>NUCLEOTIDE SEQUENCE</scope>
    <source>
        <strain evidence="2">JEL0476</strain>
    </source>
</reference>
<evidence type="ECO:0000256" key="1">
    <source>
        <dbReference type="SAM" id="MobiDB-lite"/>
    </source>
</evidence>
<proteinExistence type="predicted"/>
<dbReference type="AlphaFoldDB" id="A0AAD5TTA9"/>